<dbReference type="Gene3D" id="3.30.70.3400">
    <property type="match status" value="1"/>
</dbReference>
<accession>A0A0S8JLB4</accession>
<feature type="chain" id="PRO_5006649071" description="Lipoprotein" evidence="1">
    <location>
        <begin position="20"/>
        <end position="446"/>
    </location>
</feature>
<dbReference type="Proteomes" id="UP000051035">
    <property type="component" value="Unassembled WGS sequence"/>
</dbReference>
<sequence>MRFLMVARACALASMLTVAGCPAPVRYQTPLVPPAPPEEMVEHALGNLAEQPFRFRWELRRHAGGALGQVEATFEGERVWPDLVHVRGAWRFGEEEEEEEAYGIGDQQYKSLGTEREWVRGPREEASNPLGQVEVVLGKGPFSFEGEEIHREKRMYVFGFEPNVALLDPTMTKSVTGQIWVDAERLLPERILAREDGVASPSLWWEMAFDEIGGPLELRLPTAGRRHRIVLEPGAEERPQQQLLQAARTVVEARCRSFAPEADIEVDVAGRRIVLDLGNVDAPFKVAQVAVRPGSLELWLGCWPDEDVVTLRAEGVESRYGEGARLAFEREKVSRPLVLLRPLSGTPQGCMRAVRSAFDDLSRPLVEIELDSLCAARLGEDGRLVDRPLAVVVDRRVVDAPIVRRGQLGIIRFGLGMSSDEVRGLVAILESGPLPVALVVKEITAR</sequence>
<dbReference type="PROSITE" id="PS51257">
    <property type="entry name" value="PROKAR_LIPOPROTEIN"/>
    <property type="match status" value="1"/>
</dbReference>
<reference evidence="2 3" key="1">
    <citation type="journal article" date="2015" name="Microbiome">
        <title>Genomic resolution of linkages in carbon, nitrogen, and sulfur cycling among widespread estuary sediment bacteria.</title>
        <authorList>
            <person name="Baker B.J."/>
            <person name="Lazar C.S."/>
            <person name="Teske A.P."/>
            <person name="Dick G.J."/>
        </authorList>
    </citation>
    <scope>NUCLEOTIDE SEQUENCE [LARGE SCALE GENOMIC DNA]</scope>
    <source>
        <strain evidence="2">SM1_40</strain>
    </source>
</reference>
<dbReference type="Gene3D" id="3.30.1360.200">
    <property type="match status" value="1"/>
</dbReference>
<dbReference type="EMBL" id="LJVA01000035">
    <property type="protein sequence ID" value="KPL10162.1"/>
    <property type="molecule type" value="Genomic_DNA"/>
</dbReference>
<evidence type="ECO:0000313" key="2">
    <source>
        <dbReference type="EMBL" id="KPL10162.1"/>
    </source>
</evidence>
<dbReference type="AlphaFoldDB" id="A0A0S8JLB4"/>
<evidence type="ECO:0008006" key="4">
    <source>
        <dbReference type="Google" id="ProtNLM"/>
    </source>
</evidence>
<gene>
    <name evidence="2" type="ORF">AMJ71_04225</name>
</gene>
<keyword evidence="1" id="KW-0732">Signal</keyword>
<organism evidence="2 3">
    <name type="scientific">candidate division TA06 bacterium SM1_40</name>
    <dbReference type="NCBI Taxonomy" id="1703773"/>
    <lineage>
        <taxon>Bacteria</taxon>
        <taxon>Bacteria division TA06</taxon>
    </lineage>
</organism>
<feature type="signal peptide" evidence="1">
    <location>
        <begin position="1"/>
        <end position="19"/>
    </location>
</feature>
<proteinExistence type="predicted"/>
<evidence type="ECO:0000256" key="1">
    <source>
        <dbReference type="SAM" id="SignalP"/>
    </source>
</evidence>
<comment type="caution">
    <text evidence="2">The sequence shown here is derived from an EMBL/GenBank/DDBJ whole genome shotgun (WGS) entry which is preliminary data.</text>
</comment>
<evidence type="ECO:0000313" key="3">
    <source>
        <dbReference type="Proteomes" id="UP000051035"/>
    </source>
</evidence>
<name>A0A0S8JLB4_UNCT6</name>
<protein>
    <recommendedName>
        <fullName evidence="4">Lipoprotein</fullName>
    </recommendedName>
</protein>